<gene>
    <name evidence="1" type="ORF">SAMEA4504057_01699</name>
</gene>
<evidence type="ECO:0000313" key="1">
    <source>
        <dbReference type="EMBL" id="SNU80187.1"/>
    </source>
</evidence>
<sequence length="71" mass="7768">METVKTYNVRIRLTKQNGRYGAAAETLSGELLESLPPLSAAENDALYALLHALALQNNFSDCLKAAEQDML</sequence>
<dbReference type="Proteomes" id="UP000215033">
    <property type="component" value="Chromosome 1"/>
</dbReference>
<proteinExistence type="predicted"/>
<name>A0AB38DT82_9NEIS</name>
<dbReference type="RefSeq" id="WP_197697448.1">
    <property type="nucleotide sequence ID" value="NZ_LT906434.1"/>
</dbReference>
<organism evidence="1 2">
    <name type="scientific">Neisseria zoodegmatis</name>
    <dbReference type="NCBI Taxonomy" id="326523"/>
    <lineage>
        <taxon>Bacteria</taxon>
        <taxon>Pseudomonadati</taxon>
        <taxon>Pseudomonadota</taxon>
        <taxon>Betaproteobacteria</taxon>
        <taxon>Neisseriales</taxon>
        <taxon>Neisseriaceae</taxon>
        <taxon>Neisseria</taxon>
    </lineage>
</organism>
<dbReference type="AlphaFoldDB" id="A0AB38DT82"/>
<evidence type="ECO:0008006" key="3">
    <source>
        <dbReference type="Google" id="ProtNLM"/>
    </source>
</evidence>
<accession>A0AB38DT82</accession>
<dbReference type="KEGG" id="nzo:SAMEA4504057_1699"/>
<protein>
    <recommendedName>
        <fullName evidence="3">Phage associated protein</fullName>
    </recommendedName>
</protein>
<evidence type="ECO:0000313" key="2">
    <source>
        <dbReference type="Proteomes" id="UP000215033"/>
    </source>
</evidence>
<dbReference type="EMBL" id="LT906434">
    <property type="protein sequence ID" value="SNU80187.1"/>
    <property type="molecule type" value="Genomic_DNA"/>
</dbReference>
<reference evidence="1 2" key="1">
    <citation type="submission" date="2017-06" db="EMBL/GenBank/DDBJ databases">
        <authorList>
            <consortium name="Pathogen Informatics"/>
        </authorList>
    </citation>
    <scope>NUCLEOTIDE SEQUENCE [LARGE SCALE GENOMIC DNA]</scope>
    <source>
        <strain evidence="1 2">NCTC12230</strain>
    </source>
</reference>